<dbReference type="EMBL" id="AGRJ01000229">
    <property type="protein sequence ID" value="EHO49132.1"/>
    <property type="molecule type" value="Genomic_DNA"/>
</dbReference>
<comment type="caution">
    <text evidence="1">The sequence shown here is derived from an EMBL/GenBank/DDBJ whole genome shotgun (WGS) entry which is preliminary data.</text>
</comment>
<proteinExistence type="predicted"/>
<organism evidence="1 2">
    <name type="scientific">Lentilactobacillus kisonensis F0435</name>
    <dbReference type="NCBI Taxonomy" id="797516"/>
    <lineage>
        <taxon>Bacteria</taxon>
        <taxon>Bacillati</taxon>
        <taxon>Bacillota</taxon>
        <taxon>Bacilli</taxon>
        <taxon>Lactobacillales</taxon>
        <taxon>Lactobacillaceae</taxon>
        <taxon>Lentilactobacillus</taxon>
    </lineage>
</organism>
<name>H1LJ67_9LACO</name>
<dbReference type="AlphaFoldDB" id="H1LJ67"/>
<dbReference type="Proteomes" id="UP000005025">
    <property type="component" value="Unassembled WGS sequence"/>
</dbReference>
<dbReference type="STRING" id="797516.HMPREF9104_02659"/>
<dbReference type="HOGENOM" id="CLU_3062825_0_0_9"/>
<evidence type="ECO:0000313" key="2">
    <source>
        <dbReference type="Proteomes" id="UP000005025"/>
    </source>
</evidence>
<gene>
    <name evidence="1" type="ORF">HMPREF9104_02659</name>
</gene>
<reference evidence="1 2" key="1">
    <citation type="submission" date="2011-09" db="EMBL/GenBank/DDBJ databases">
        <authorList>
            <person name="Weinstock G."/>
            <person name="Sodergren E."/>
            <person name="Clifton S."/>
            <person name="Fulton L."/>
            <person name="Fulton B."/>
            <person name="Courtney L."/>
            <person name="Fronick C."/>
            <person name="Harrison M."/>
            <person name="Strong C."/>
            <person name="Farmer C."/>
            <person name="Delahaunty K."/>
            <person name="Markovic C."/>
            <person name="Hall O."/>
            <person name="Minx P."/>
            <person name="Tomlinson C."/>
            <person name="Mitreva M."/>
            <person name="Hou S."/>
            <person name="Chen J."/>
            <person name="Wollam A."/>
            <person name="Pepin K.H."/>
            <person name="Johnson M."/>
            <person name="Bhonagiri V."/>
            <person name="Zhang X."/>
            <person name="Suruliraj S."/>
            <person name="Warren W."/>
            <person name="Chinwalla A."/>
            <person name="Mardis E.R."/>
            <person name="Wilson R.K."/>
        </authorList>
    </citation>
    <scope>NUCLEOTIDE SEQUENCE [LARGE SCALE GENOMIC DNA]</scope>
    <source>
        <strain evidence="1 2">F0435</strain>
    </source>
</reference>
<accession>H1LJ67</accession>
<sequence>MSGRNLTPLTYFRKVAQSRSLHLSLLARKLGLRLLTALLRSLLCKEGKIHESK</sequence>
<evidence type="ECO:0000313" key="1">
    <source>
        <dbReference type="EMBL" id="EHO49132.1"/>
    </source>
</evidence>
<protein>
    <submittedName>
        <fullName evidence="1">Uncharacterized protein</fullName>
    </submittedName>
</protein>